<comment type="caution">
    <text evidence="3">The sequence shown here is derived from an EMBL/GenBank/DDBJ whole genome shotgun (WGS) entry which is preliminary data.</text>
</comment>
<organism evidence="3 4">
    <name type="scientific">Crenobacter oryzisoli</name>
    <dbReference type="NCBI Taxonomy" id="3056844"/>
    <lineage>
        <taxon>Bacteria</taxon>
        <taxon>Pseudomonadati</taxon>
        <taxon>Pseudomonadota</taxon>
        <taxon>Betaproteobacteria</taxon>
        <taxon>Neisseriales</taxon>
        <taxon>Neisseriaceae</taxon>
        <taxon>Crenobacter</taxon>
    </lineage>
</organism>
<dbReference type="Pfam" id="PF01648">
    <property type="entry name" value="ACPS"/>
    <property type="match status" value="1"/>
</dbReference>
<dbReference type="InterPro" id="IPR037143">
    <property type="entry name" value="4-PPantetheinyl_Trfase_dom_sf"/>
</dbReference>
<dbReference type="EMBL" id="JAUEDK010000021">
    <property type="protein sequence ID" value="MDN0075723.1"/>
    <property type="molecule type" value="Genomic_DNA"/>
</dbReference>
<feature type="domain" description="4'-phosphopantetheinyl transferase" evidence="2">
    <location>
        <begin position="92"/>
        <end position="164"/>
    </location>
</feature>
<evidence type="ECO:0000313" key="4">
    <source>
        <dbReference type="Proteomes" id="UP001168540"/>
    </source>
</evidence>
<dbReference type="RefSeq" id="WP_289830363.1">
    <property type="nucleotide sequence ID" value="NZ_JAUEDK010000021.1"/>
</dbReference>
<sequence length="185" mass="19913">MAALNWWLPPATLAERGVCAGWLSLPGSRMAQREAVRRELPVRLAEPFGQTSGSLRLVETETAPRLQGLVGAQWLSLSYAGERIGFALAARPVGIDLVEVGALPDWREVAEDFFGPNVTSELLAHPGHEQTAAFALAWVELEARGKALGEGLAEWDAARAARLARTELAYRNVADGYAVALALRG</sequence>
<reference evidence="3" key="1">
    <citation type="submission" date="2023-06" db="EMBL/GenBank/DDBJ databases">
        <authorList>
            <person name="Zhang S."/>
        </authorList>
    </citation>
    <scope>NUCLEOTIDE SEQUENCE</scope>
    <source>
        <strain evidence="3">SG2303</strain>
    </source>
</reference>
<evidence type="ECO:0000256" key="1">
    <source>
        <dbReference type="ARBA" id="ARBA00022679"/>
    </source>
</evidence>
<keyword evidence="1 3" id="KW-0808">Transferase</keyword>
<gene>
    <name evidence="3" type="ORF">QU481_12575</name>
</gene>
<evidence type="ECO:0000259" key="2">
    <source>
        <dbReference type="Pfam" id="PF01648"/>
    </source>
</evidence>
<dbReference type="InterPro" id="IPR008278">
    <property type="entry name" value="4-PPantetheinyl_Trfase_dom"/>
</dbReference>
<keyword evidence="4" id="KW-1185">Reference proteome</keyword>
<dbReference type="Gene3D" id="3.90.470.20">
    <property type="entry name" value="4'-phosphopantetheinyl transferase domain"/>
    <property type="match status" value="2"/>
</dbReference>
<name>A0ABT7XPJ5_9NEIS</name>
<dbReference type="Proteomes" id="UP001168540">
    <property type="component" value="Unassembled WGS sequence"/>
</dbReference>
<proteinExistence type="predicted"/>
<dbReference type="GO" id="GO:0016740">
    <property type="term" value="F:transferase activity"/>
    <property type="evidence" value="ECO:0007669"/>
    <property type="project" value="UniProtKB-KW"/>
</dbReference>
<dbReference type="SUPFAM" id="SSF56214">
    <property type="entry name" value="4'-phosphopantetheinyl transferase"/>
    <property type="match status" value="1"/>
</dbReference>
<accession>A0ABT7XPJ5</accession>
<protein>
    <submittedName>
        <fullName evidence="3">4'-phosphopantetheinyl transferase superfamily protein</fullName>
    </submittedName>
</protein>
<evidence type="ECO:0000313" key="3">
    <source>
        <dbReference type="EMBL" id="MDN0075723.1"/>
    </source>
</evidence>